<dbReference type="AlphaFoldDB" id="X1P9C4"/>
<gene>
    <name evidence="1" type="ORF">S06H3_58195</name>
</gene>
<comment type="caution">
    <text evidence="1">The sequence shown here is derived from an EMBL/GenBank/DDBJ whole genome shotgun (WGS) entry which is preliminary data.</text>
</comment>
<organism evidence="1">
    <name type="scientific">marine sediment metagenome</name>
    <dbReference type="NCBI Taxonomy" id="412755"/>
    <lineage>
        <taxon>unclassified sequences</taxon>
        <taxon>metagenomes</taxon>
        <taxon>ecological metagenomes</taxon>
    </lineage>
</organism>
<proteinExistence type="predicted"/>
<dbReference type="EMBL" id="BARV01037646">
    <property type="protein sequence ID" value="GAI52917.1"/>
    <property type="molecule type" value="Genomic_DNA"/>
</dbReference>
<reference evidence="1" key="1">
    <citation type="journal article" date="2014" name="Front. Microbiol.">
        <title>High frequency of phylogenetically diverse reductive dehalogenase-homologous genes in deep subseafloor sedimentary metagenomes.</title>
        <authorList>
            <person name="Kawai M."/>
            <person name="Futagami T."/>
            <person name="Toyoda A."/>
            <person name="Takaki Y."/>
            <person name="Nishi S."/>
            <person name="Hori S."/>
            <person name="Arai W."/>
            <person name="Tsubouchi T."/>
            <person name="Morono Y."/>
            <person name="Uchiyama I."/>
            <person name="Ito T."/>
            <person name="Fujiyama A."/>
            <person name="Inagaki F."/>
            <person name="Takami H."/>
        </authorList>
    </citation>
    <scope>NUCLEOTIDE SEQUENCE</scope>
    <source>
        <strain evidence="1">Expedition CK06-06</strain>
    </source>
</reference>
<feature type="non-terminal residue" evidence="1">
    <location>
        <position position="73"/>
    </location>
</feature>
<protein>
    <submittedName>
        <fullName evidence="1">Uncharacterized protein</fullName>
    </submittedName>
</protein>
<sequence>MKTFIKKETKTDSRDFRSLLGKEAMQKKVNIQKENPFQLAQESRFYGERIEVETVNQSFYPSAFVWRGQRYVI</sequence>
<accession>X1P9C4</accession>
<evidence type="ECO:0000313" key="1">
    <source>
        <dbReference type="EMBL" id="GAI52917.1"/>
    </source>
</evidence>
<name>X1P9C4_9ZZZZ</name>